<name>A0A6C0CY39_9ZZZZ</name>
<organism evidence="2">
    <name type="scientific">viral metagenome</name>
    <dbReference type="NCBI Taxonomy" id="1070528"/>
    <lineage>
        <taxon>unclassified sequences</taxon>
        <taxon>metagenomes</taxon>
        <taxon>organismal metagenomes</taxon>
    </lineage>
</organism>
<feature type="region of interest" description="Disordered" evidence="1">
    <location>
        <begin position="1"/>
        <end position="23"/>
    </location>
</feature>
<evidence type="ECO:0000313" key="2">
    <source>
        <dbReference type="EMBL" id="QHT08385.1"/>
    </source>
</evidence>
<dbReference type="AlphaFoldDB" id="A0A6C0CY39"/>
<reference evidence="2" key="1">
    <citation type="journal article" date="2020" name="Nature">
        <title>Giant virus diversity and host interactions through global metagenomics.</title>
        <authorList>
            <person name="Schulz F."/>
            <person name="Roux S."/>
            <person name="Paez-Espino D."/>
            <person name="Jungbluth S."/>
            <person name="Walsh D.A."/>
            <person name="Denef V.J."/>
            <person name="McMahon K.D."/>
            <person name="Konstantinidis K.T."/>
            <person name="Eloe-Fadrosh E.A."/>
            <person name="Kyrpides N.C."/>
            <person name="Woyke T."/>
        </authorList>
    </citation>
    <scope>NUCLEOTIDE SEQUENCE</scope>
    <source>
        <strain evidence="2">GVMAG-M-3300022752-66</strain>
    </source>
</reference>
<sequence>MQNGNTTYLDTNNSGDFTSSSNGTVDDEFGTKYIRSDRRDSDEKSRVNTFGNTSSINQENINIYRYKFTQEFMNEIYQFAKIHQYDERKHFKEAWEIWMESQSELINSEVNRLTALNYQGDIIDKMFKSARYYFRKKGTVKKEPTQRSNYVAVNKELLDAMDQHIVSNITKKEYKPSEGFVDFCDTNIELLKEEVARLFEEEGLQKDAKTVEKKMKKTYKNRYFIIVSNSTTKVDVI</sequence>
<protein>
    <submittedName>
        <fullName evidence="2">Uncharacterized protein</fullName>
    </submittedName>
</protein>
<dbReference type="EMBL" id="MN739495">
    <property type="protein sequence ID" value="QHT08385.1"/>
    <property type="molecule type" value="Genomic_DNA"/>
</dbReference>
<accession>A0A6C0CY39</accession>
<proteinExistence type="predicted"/>
<evidence type="ECO:0000256" key="1">
    <source>
        <dbReference type="SAM" id="MobiDB-lite"/>
    </source>
</evidence>